<sequence>MHGQKHILVVDNNIARIQQLETVLSFIGEHFQVCGHDEISQRFSQQANILTVIVCGDVSKAVLDLVSNNPACPFLLHDVLDPAALIEHVNVIGELSAPLNYAQLTEMVHHCHQYHNKIPKQSRGAGNSALFRSLVGISEPMQHVRFLIEQVASTHANVLILGESGTGKEVVARNIHNLSDRSSAPFVPVNCGAIPPDLLESELFGHEKGAFTGAISTRKGRFELADGGTLFLDEIGDMPHPMQVKLLRVLQERTFERVGGAKSIKANVRVIAATHQNLEEMIKTNDFREDLYYRLNVFPIETPALRDRKEDIPLLLKELMSRFEHDQGHTVRFTERAITSLQEHSWSGNVRELSNLIERMIIMYGDQVVDVSELPSKYRHIDVEEYMPEYPESLQEREAINELFSGFDYGDEEELDDFSAGFEETQASGDNGVLPDDGLNLKEYLADLEVSLITQSLDKNDWVVARAAELLGMRRTTLVEKMRKYNLQKQED</sequence>
<comment type="caution">
    <text evidence="7">The sequence shown here is derived from an EMBL/GenBank/DDBJ whole genome shotgun (WGS) entry which is preliminary data.</text>
</comment>
<dbReference type="PRINTS" id="PR01590">
    <property type="entry name" value="HTHFIS"/>
</dbReference>
<proteinExistence type="predicted"/>
<dbReference type="PANTHER" id="PTHR32071:SF117">
    <property type="entry name" value="PTS-DEPENDENT DIHYDROXYACETONE KINASE OPERON REGULATORY PROTEIN-RELATED"/>
    <property type="match status" value="1"/>
</dbReference>
<dbReference type="InterPro" id="IPR002197">
    <property type="entry name" value="HTH_Fis"/>
</dbReference>
<dbReference type="GO" id="GO:0005524">
    <property type="term" value="F:ATP binding"/>
    <property type="evidence" value="ECO:0007669"/>
    <property type="project" value="UniProtKB-KW"/>
</dbReference>
<dbReference type="InterPro" id="IPR002078">
    <property type="entry name" value="Sigma_54_int"/>
</dbReference>
<reference evidence="7" key="1">
    <citation type="journal article" date="2014" name="Int. J. Syst. Evol. Microbiol.">
        <title>Complete genome sequence of Corynebacterium casei LMG S-19264T (=DSM 44701T), isolated from a smear-ripened cheese.</title>
        <authorList>
            <consortium name="US DOE Joint Genome Institute (JGI-PGF)"/>
            <person name="Walter F."/>
            <person name="Albersmeier A."/>
            <person name="Kalinowski J."/>
            <person name="Ruckert C."/>
        </authorList>
    </citation>
    <scope>NUCLEOTIDE SEQUENCE</scope>
    <source>
        <strain evidence="7">KCTC 42731</strain>
    </source>
</reference>
<name>A0A919BD39_9GAMM</name>
<dbReference type="Gene3D" id="3.40.50.300">
    <property type="entry name" value="P-loop containing nucleotide triphosphate hydrolases"/>
    <property type="match status" value="1"/>
</dbReference>
<dbReference type="InterPro" id="IPR025662">
    <property type="entry name" value="Sigma_54_int_dom_ATP-bd_1"/>
</dbReference>
<dbReference type="InterPro" id="IPR003593">
    <property type="entry name" value="AAA+_ATPase"/>
</dbReference>
<protein>
    <submittedName>
        <fullName evidence="7">Sigma-54-dependent Fis family transcriptional regulator</fullName>
    </submittedName>
</protein>
<dbReference type="PROSITE" id="PS00675">
    <property type="entry name" value="SIGMA54_INTERACT_1"/>
    <property type="match status" value="1"/>
</dbReference>
<dbReference type="RefSeq" id="WP_189767112.1">
    <property type="nucleotide sequence ID" value="NZ_BNCK01000001.1"/>
</dbReference>
<evidence type="ECO:0000256" key="3">
    <source>
        <dbReference type="ARBA" id="ARBA00023015"/>
    </source>
</evidence>
<evidence type="ECO:0000256" key="2">
    <source>
        <dbReference type="ARBA" id="ARBA00022840"/>
    </source>
</evidence>
<keyword evidence="5" id="KW-0804">Transcription</keyword>
<dbReference type="PROSITE" id="PS00676">
    <property type="entry name" value="SIGMA54_INTERACT_2"/>
    <property type="match status" value="1"/>
</dbReference>
<dbReference type="SUPFAM" id="SSF52172">
    <property type="entry name" value="CheY-like"/>
    <property type="match status" value="1"/>
</dbReference>
<dbReference type="Pfam" id="PF02954">
    <property type="entry name" value="HTH_8"/>
    <property type="match status" value="1"/>
</dbReference>
<evidence type="ECO:0000256" key="5">
    <source>
        <dbReference type="ARBA" id="ARBA00023163"/>
    </source>
</evidence>
<dbReference type="SUPFAM" id="SSF52540">
    <property type="entry name" value="P-loop containing nucleoside triphosphate hydrolases"/>
    <property type="match status" value="1"/>
</dbReference>
<dbReference type="InterPro" id="IPR010518">
    <property type="entry name" value="FleQ"/>
</dbReference>
<evidence type="ECO:0000313" key="7">
    <source>
        <dbReference type="EMBL" id="GHF80563.1"/>
    </source>
</evidence>
<evidence type="ECO:0000313" key="8">
    <source>
        <dbReference type="Proteomes" id="UP000623842"/>
    </source>
</evidence>
<keyword evidence="4" id="KW-0238">DNA-binding</keyword>
<keyword evidence="2" id="KW-0067">ATP-binding</keyword>
<dbReference type="InterPro" id="IPR058031">
    <property type="entry name" value="AAA_lid_NorR"/>
</dbReference>
<dbReference type="PANTHER" id="PTHR32071">
    <property type="entry name" value="TRANSCRIPTIONAL REGULATORY PROTEIN"/>
    <property type="match status" value="1"/>
</dbReference>
<dbReference type="EMBL" id="BNCK01000001">
    <property type="protein sequence ID" value="GHF80563.1"/>
    <property type="molecule type" value="Genomic_DNA"/>
</dbReference>
<dbReference type="PROSITE" id="PS50045">
    <property type="entry name" value="SIGMA54_INTERACT_4"/>
    <property type="match status" value="1"/>
</dbReference>
<dbReference type="SUPFAM" id="SSF46689">
    <property type="entry name" value="Homeodomain-like"/>
    <property type="match status" value="1"/>
</dbReference>
<reference evidence="7" key="2">
    <citation type="submission" date="2020-09" db="EMBL/GenBank/DDBJ databases">
        <authorList>
            <person name="Sun Q."/>
            <person name="Kim S."/>
        </authorList>
    </citation>
    <scope>NUCLEOTIDE SEQUENCE</scope>
    <source>
        <strain evidence="7">KCTC 42731</strain>
    </source>
</reference>
<dbReference type="InterPro" id="IPR027417">
    <property type="entry name" value="P-loop_NTPase"/>
</dbReference>
<organism evidence="7 8">
    <name type="scientific">Thalassotalea marina</name>
    <dbReference type="NCBI Taxonomy" id="1673741"/>
    <lineage>
        <taxon>Bacteria</taxon>
        <taxon>Pseudomonadati</taxon>
        <taxon>Pseudomonadota</taxon>
        <taxon>Gammaproteobacteria</taxon>
        <taxon>Alteromonadales</taxon>
        <taxon>Colwelliaceae</taxon>
        <taxon>Thalassotalea</taxon>
    </lineage>
</organism>
<evidence type="ECO:0000256" key="4">
    <source>
        <dbReference type="ARBA" id="ARBA00023125"/>
    </source>
</evidence>
<gene>
    <name evidence="7" type="primary">flrA</name>
    <name evidence="7" type="ORF">GCM10017161_04830</name>
</gene>
<dbReference type="CDD" id="cd00009">
    <property type="entry name" value="AAA"/>
    <property type="match status" value="1"/>
</dbReference>
<dbReference type="InterPro" id="IPR025943">
    <property type="entry name" value="Sigma_54_int_dom_ATP-bd_2"/>
</dbReference>
<dbReference type="GO" id="GO:0043565">
    <property type="term" value="F:sequence-specific DNA binding"/>
    <property type="evidence" value="ECO:0007669"/>
    <property type="project" value="InterPro"/>
</dbReference>
<keyword evidence="8" id="KW-1185">Reference proteome</keyword>
<dbReference type="AlphaFoldDB" id="A0A919BD39"/>
<keyword evidence="1" id="KW-0547">Nucleotide-binding</keyword>
<dbReference type="SMART" id="SM00382">
    <property type="entry name" value="AAA"/>
    <property type="match status" value="1"/>
</dbReference>
<dbReference type="Gene3D" id="1.10.8.60">
    <property type="match status" value="1"/>
</dbReference>
<accession>A0A919BD39</accession>
<evidence type="ECO:0000259" key="6">
    <source>
        <dbReference type="PROSITE" id="PS50045"/>
    </source>
</evidence>
<dbReference type="InterPro" id="IPR009057">
    <property type="entry name" value="Homeodomain-like_sf"/>
</dbReference>
<dbReference type="FunFam" id="3.40.50.300:FF:000006">
    <property type="entry name" value="DNA-binding transcriptional regulator NtrC"/>
    <property type="match status" value="1"/>
</dbReference>
<dbReference type="GO" id="GO:0006355">
    <property type="term" value="P:regulation of DNA-templated transcription"/>
    <property type="evidence" value="ECO:0007669"/>
    <property type="project" value="InterPro"/>
</dbReference>
<dbReference type="Gene3D" id="1.10.10.60">
    <property type="entry name" value="Homeodomain-like"/>
    <property type="match status" value="1"/>
</dbReference>
<evidence type="ECO:0000256" key="1">
    <source>
        <dbReference type="ARBA" id="ARBA00022741"/>
    </source>
</evidence>
<keyword evidence="3" id="KW-0805">Transcription regulation</keyword>
<dbReference type="Pfam" id="PF25601">
    <property type="entry name" value="AAA_lid_14"/>
    <property type="match status" value="1"/>
</dbReference>
<dbReference type="Pfam" id="PF00158">
    <property type="entry name" value="Sigma54_activat"/>
    <property type="match status" value="1"/>
</dbReference>
<feature type="domain" description="Sigma-54 factor interaction" evidence="6">
    <location>
        <begin position="134"/>
        <end position="362"/>
    </location>
</feature>
<dbReference type="Pfam" id="PF06490">
    <property type="entry name" value="FleQ"/>
    <property type="match status" value="1"/>
</dbReference>
<dbReference type="Proteomes" id="UP000623842">
    <property type="component" value="Unassembled WGS sequence"/>
</dbReference>
<dbReference type="InterPro" id="IPR011006">
    <property type="entry name" value="CheY-like_superfamily"/>
</dbReference>
<dbReference type="Gene3D" id="3.40.50.2300">
    <property type="match status" value="1"/>
</dbReference>